<name>A0A132AD70_SARSC</name>
<dbReference type="EMBL" id="JXLN01012472">
    <property type="protein sequence ID" value="KPM08525.1"/>
    <property type="molecule type" value="Genomic_DNA"/>
</dbReference>
<sequence length="160" mass="19091">MVKHLWRYLKGTIDYGETLGGDVLKILSIQRFESCWRNPLQIHYWMTNLTKLQKCIASGNTSESEFIVASLSFKDVIFLKNFLLELVVETRLPELFCDNQSAVERMVFLRISPRLRHIKIRLMRAIEISHYTFRCENETMKIFYSIILVQKKRFFTFPMQ</sequence>
<evidence type="ECO:0000313" key="2">
    <source>
        <dbReference type="Proteomes" id="UP000616769"/>
    </source>
</evidence>
<dbReference type="OrthoDB" id="6516490at2759"/>
<protein>
    <submittedName>
        <fullName evidence="1">Uncharacterized protein</fullName>
    </submittedName>
</protein>
<comment type="caution">
    <text evidence="1">The sequence shown here is derived from an EMBL/GenBank/DDBJ whole genome shotgun (WGS) entry which is preliminary data.</text>
</comment>
<dbReference type="Proteomes" id="UP000616769">
    <property type="component" value="Unassembled WGS sequence"/>
</dbReference>
<proteinExistence type="predicted"/>
<accession>A0A132AD70</accession>
<gene>
    <name evidence="1" type="ORF">QR98_0070470</name>
</gene>
<reference evidence="1 2" key="1">
    <citation type="journal article" date="2015" name="Parasit. Vectors">
        <title>Draft genome of the scabies mite.</title>
        <authorList>
            <person name="Rider S.D.Jr."/>
            <person name="Morgan M.S."/>
            <person name="Arlian L.G."/>
        </authorList>
    </citation>
    <scope>NUCLEOTIDE SEQUENCE [LARGE SCALE GENOMIC DNA]</scope>
    <source>
        <strain evidence="1">Arlian Lab</strain>
    </source>
</reference>
<organism evidence="1 2">
    <name type="scientific">Sarcoptes scabiei</name>
    <name type="common">Itch mite</name>
    <name type="synonym">Acarus scabiei</name>
    <dbReference type="NCBI Taxonomy" id="52283"/>
    <lineage>
        <taxon>Eukaryota</taxon>
        <taxon>Metazoa</taxon>
        <taxon>Ecdysozoa</taxon>
        <taxon>Arthropoda</taxon>
        <taxon>Chelicerata</taxon>
        <taxon>Arachnida</taxon>
        <taxon>Acari</taxon>
        <taxon>Acariformes</taxon>
        <taxon>Sarcoptiformes</taxon>
        <taxon>Astigmata</taxon>
        <taxon>Psoroptidia</taxon>
        <taxon>Sarcoptoidea</taxon>
        <taxon>Sarcoptidae</taxon>
        <taxon>Sarcoptinae</taxon>
        <taxon>Sarcoptes</taxon>
    </lineage>
</organism>
<dbReference type="VEuPathDB" id="VectorBase:SSCA008911"/>
<dbReference type="AlphaFoldDB" id="A0A132AD70"/>
<evidence type="ECO:0000313" key="1">
    <source>
        <dbReference type="EMBL" id="KPM08525.1"/>
    </source>
</evidence>